<dbReference type="EMBL" id="AGDV01000012">
    <property type="protein sequence ID" value="EMB33146.1"/>
    <property type="molecule type" value="Genomic_DNA"/>
</dbReference>
<dbReference type="CDD" id="cd04765">
    <property type="entry name" value="HTH_MlrA-like_sg2"/>
    <property type="match status" value="1"/>
</dbReference>
<dbReference type="PROSITE" id="PS50937">
    <property type="entry name" value="HTH_MERR_2"/>
    <property type="match status" value="1"/>
</dbReference>
<dbReference type="InterPro" id="IPR000551">
    <property type="entry name" value="MerR-type_HTH_dom"/>
</dbReference>
<dbReference type="GO" id="GO:0003677">
    <property type="term" value="F:DNA binding"/>
    <property type="evidence" value="ECO:0007669"/>
    <property type="project" value="InterPro"/>
</dbReference>
<reference evidence="2" key="1">
    <citation type="submission" date="2012-01" db="EMBL/GenBank/DDBJ databases">
        <title>The Genome Sequence of Treponema denticola H-22.</title>
        <authorList>
            <consortium name="The Broad Institute Genome Sequencing Platform"/>
            <person name="Earl A."/>
            <person name="Ward D."/>
            <person name="Feldgarden M."/>
            <person name="Gevers D."/>
            <person name="Blanton J.M."/>
            <person name="Fenno C.J."/>
            <person name="Baranova O.V."/>
            <person name="Mathney J."/>
            <person name="Dewhirst F.E."/>
            <person name="Izard J."/>
            <person name="Young S.K."/>
            <person name="Zeng Q."/>
            <person name="Gargeya S."/>
            <person name="Fitzgerald M."/>
            <person name="Haas B."/>
            <person name="Abouelleil A."/>
            <person name="Alvarado L."/>
            <person name="Arachchi H.M."/>
            <person name="Berlin A."/>
            <person name="Chapman S.B."/>
            <person name="Gearin G."/>
            <person name="Goldberg J."/>
            <person name="Griggs A."/>
            <person name="Gujja S."/>
            <person name="Hansen M."/>
            <person name="Heiman D."/>
            <person name="Howarth C."/>
            <person name="Larimer J."/>
            <person name="Lui A."/>
            <person name="MacDonald P.J.P."/>
            <person name="McCowen C."/>
            <person name="Montmayeur A."/>
            <person name="Murphy C."/>
            <person name="Neiman D."/>
            <person name="Pearson M."/>
            <person name="Priest M."/>
            <person name="Roberts A."/>
            <person name="Saif S."/>
            <person name="Shea T."/>
            <person name="Sisk P."/>
            <person name="Stolte C."/>
            <person name="Sykes S."/>
            <person name="Wortman J."/>
            <person name="Nusbaum C."/>
            <person name="Birren B."/>
        </authorList>
    </citation>
    <scope>NUCLEOTIDE SEQUENCE [LARGE SCALE GENOMIC DNA]</scope>
    <source>
        <strain evidence="2">H-22</strain>
    </source>
</reference>
<dbReference type="HOGENOM" id="CLU_045945_4_2_12"/>
<feature type="domain" description="HTH merR-type" evidence="1">
    <location>
        <begin position="3"/>
        <end position="47"/>
    </location>
</feature>
<dbReference type="InterPro" id="IPR009061">
    <property type="entry name" value="DNA-bd_dom_put_sf"/>
</dbReference>
<dbReference type="Proteomes" id="UP000011705">
    <property type="component" value="Chromosome"/>
</dbReference>
<dbReference type="Gene3D" id="1.10.1660.10">
    <property type="match status" value="1"/>
</dbReference>
<gene>
    <name evidence="2" type="ORF">HMPREF9726_01507</name>
</gene>
<dbReference type="RefSeq" id="WP_002673273.1">
    <property type="nucleotide sequence ID" value="NZ_CM001795.1"/>
</dbReference>
<dbReference type="AlphaFoldDB" id="A0A0E2E4F9"/>
<dbReference type="Pfam" id="PF13411">
    <property type="entry name" value="MerR_1"/>
    <property type="match status" value="1"/>
</dbReference>
<protein>
    <recommendedName>
        <fullName evidence="1">HTH merR-type domain-containing protein</fullName>
    </recommendedName>
</protein>
<organism evidence="2">
    <name type="scientific">Treponema denticola H-22</name>
    <dbReference type="NCBI Taxonomy" id="999432"/>
    <lineage>
        <taxon>Bacteria</taxon>
        <taxon>Pseudomonadati</taxon>
        <taxon>Spirochaetota</taxon>
        <taxon>Spirochaetia</taxon>
        <taxon>Spirochaetales</taxon>
        <taxon>Treponemataceae</taxon>
        <taxon>Treponema</taxon>
    </lineage>
</organism>
<comment type="caution">
    <text evidence="2">The sequence shown here is derived from an EMBL/GenBank/DDBJ whole genome shotgun (WGS) entry which is preliminary data.</text>
</comment>
<evidence type="ECO:0000259" key="1">
    <source>
        <dbReference type="PROSITE" id="PS50937"/>
    </source>
</evidence>
<dbReference type="PATRIC" id="fig|999432.5.peg.1562"/>
<dbReference type="GO" id="GO:0006355">
    <property type="term" value="P:regulation of DNA-templated transcription"/>
    <property type="evidence" value="ECO:0007669"/>
    <property type="project" value="InterPro"/>
</dbReference>
<proteinExistence type="predicted"/>
<sequence>MNGFSIGEVEKITGIKSHTLRYWEDNIPVLQPKKDLGGRRIYSSHDLGIIYRLDYLINKKKYTVEGAAAEIINQSAAQGSLTAKISELRDQLLDIYGIIREEKNDGTK</sequence>
<evidence type="ECO:0000313" key="2">
    <source>
        <dbReference type="EMBL" id="EMB33146.1"/>
    </source>
</evidence>
<accession>A0A0E2E4F9</accession>
<dbReference type="SUPFAM" id="SSF46955">
    <property type="entry name" value="Putative DNA-binding domain"/>
    <property type="match status" value="1"/>
</dbReference>
<name>A0A0E2E4F9_TREDN</name>